<keyword evidence="1" id="KW-0489">Methyltransferase</keyword>
<geneLocation type="plasmid" evidence="1 2">
    <name>unnamed1</name>
</geneLocation>
<dbReference type="Pfam" id="PF13489">
    <property type="entry name" value="Methyltransf_23"/>
    <property type="match status" value="1"/>
</dbReference>
<accession>A0AAQ0C2C1</accession>
<dbReference type="RefSeq" id="WP_136890165.1">
    <property type="nucleotide sequence ID" value="NZ_CP066311.1"/>
</dbReference>
<dbReference type="SUPFAM" id="SSF53335">
    <property type="entry name" value="S-adenosyl-L-methionine-dependent methyltransferases"/>
    <property type="match status" value="1"/>
</dbReference>
<reference evidence="1 2" key="1">
    <citation type="submission" date="2020-12" db="EMBL/GenBank/DDBJ databases">
        <title>Genomic Analysis and Response surface optimization of nitrogen-fixing conditions for A. chroococcum strain HR1, Isolation from rhizosphere soil.</title>
        <authorList>
            <person name="Li J."/>
            <person name="Yang H."/>
            <person name="Liu H."/>
            <person name="Wang C."/>
            <person name="Tian Y."/>
            <person name="Lu X.Y."/>
        </authorList>
    </citation>
    <scope>NUCLEOTIDE SEQUENCE [LARGE SCALE GENOMIC DNA]</scope>
    <source>
        <strain evidence="1 2">HR1</strain>
        <plasmid evidence="1 2">unnamed1</plasmid>
    </source>
</reference>
<organism evidence="1 2">
    <name type="scientific">Azotobacter chroococcum</name>
    <dbReference type="NCBI Taxonomy" id="353"/>
    <lineage>
        <taxon>Bacteria</taxon>
        <taxon>Pseudomonadati</taxon>
        <taxon>Pseudomonadota</taxon>
        <taxon>Gammaproteobacteria</taxon>
        <taxon>Pseudomonadales</taxon>
        <taxon>Pseudomonadaceae</taxon>
        <taxon>Azotobacter</taxon>
    </lineage>
</organism>
<dbReference type="CDD" id="cd02440">
    <property type="entry name" value="AdoMet_MTases"/>
    <property type="match status" value="1"/>
</dbReference>
<keyword evidence="1" id="KW-0808">Transferase</keyword>
<dbReference type="GO" id="GO:0032259">
    <property type="term" value="P:methylation"/>
    <property type="evidence" value="ECO:0007669"/>
    <property type="project" value="UniProtKB-KW"/>
</dbReference>
<name>A0AAQ0C2C1_9GAMM</name>
<dbReference type="EMBL" id="CP066311">
    <property type="protein sequence ID" value="QQE91151.1"/>
    <property type="molecule type" value="Genomic_DNA"/>
</dbReference>
<sequence length="222" mass="24212">MSDHKIIDSWERNASPWVEAVRGAEIESRRLVTDRAITDAVLACMPESVIDLGCGEGWLCRKLRSHGINTLGVDAVGALVEAARQADPGDYRWLSYEEIAAGRLDARADVVVCNFSLFGDESVGGLIRSVPNLLQRQGTLLVQTLHPLVACGDAPYVDGWRPGSWAGFSDAFSDPAPWYFRTLESWIKLLLANGLCLSRLVETIHPQRGKPVSLILAAQTAA</sequence>
<protein>
    <submittedName>
        <fullName evidence="1">Methyltransferase domain-containing protein</fullName>
    </submittedName>
</protein>
<dbReference type="InterPro" id="IPR029063">
    <property type="entry name" value="SAM-dependent_MTases_sf"/>
</dbReference>
<proteinExistence type="predicted"/>
<gene>
    <name evidence="1" type="ORF">GKQ51_21925</name>
</gene>
<evidence type="ECO:0000313" key="2">
    <source>
        <dbReference type="Proteomes" id="UP000596192"/>
    </source>
</evidence>
<keyword evidence="1" id="KW-0614">Plasmid</keyword>
<evidence type="ECO:0000313" key="1">
    <source>
        <dbReference type="EMBL" id="QQE91151.1"/>
    </source>
</evidence>
<dbReference type="AlphaFoldDB" id="A0AAQ0C2C1"/>
<dbReference type="GO" id="GO:0008168">
    <property type="term" value="F:methyltransferase activity"/>
    <property type="evidence" value="ECO:0007669"/>
    <property type="project" value="UniProtKB-KW"/>
</dbReference>
<dbReference type="Proteomes" id="UP000596192">
    <property type="component" value="Plasmid unnamed1"/>
</dbReference>
<dbReference type="Gene3D" id="3.40.50.150">
    <property type="entry name" value="Vaccinia Virus protein VP39"/>
    <property type="match status" value="1"/>
</dbReference>